<comment type="caution">
    <text evidence="1">The sequence shown here is derived from an EMBL/GenBank/DDBJ whole genome shotgun (WGS) entry which is preliminary data.</text>
</comment>
<keyword evidence="2" id="KW-1185">Reference proteome</keyword>
<dbReference type="Proteomes" id="UP001303046">
    <property type="component" value="Unassembled WGS sequence"/>
</dbReference>
<reference evidence="1 2" key="1">
    <citation type="submission" date="2023-08" db="EMBL/GenBank/DDBJ databases">
        <title>A Necator americanus chromosomal reference genome.</title>
        <authorList>
            <person name="Ilik V."/>
            <person name="Petrzelkova K.J."/>
            <person name="Pardy F."/>
            <person name="Fuh T."/>
            <person name="Niatou-Singa F.S."/>
            <person name="Gouil Q."/>
            <person name="Baker L."/>
            <person name="Ritchie M.E."/>
            <person name="Jex A.R."/>
            <person name="Gazzola D."/>
            <person name="Li H."/>
            <person name="Toshio Fujiwara R."/>
            <person name="Zhan B."/>
            <person name="Aroian R.V."/>
            <person name="Pafco B."/>
            <person name="Schwarz E.M."/>
        </authorList>
    </citation>
    <scope>NUCLEOTIDE SEQUENCE [LARGE SCALE GENOMIC DNA]</scope>
    <source>
        <strain evidence="1 2">Aroian</strain>
        <tissue evidence="1">Whole animal</tissue>
    </source>
</reference>
<gene>
    <name evidence="1" type="primary">Necator_chrIII.g10230</name>
    <name evidence="1" type="ORF">RB195_009465</name>
</gene>
<sequence length="84" mass="9143">MAGVEDMGRSARYSRMNTLPTCSVAAGCVQELKGHVSIPNNINSALHVKHNRFRYGDHLNSKNNSSALCQSSGAIRVTSKCRTH</sequence>
<name>A0ABR1CTF4_NECAM</name>
<evidence type="ECO:0000313" key="2">
    <source>
        <dbReference type="Proteomes" id="UP001303046"/>
    </source>
</evidence>
<organism evidence="1 2">
    <name type="scientific">Necator americanus</name>
    <name type="common">Human hookworm</name>
    <dbReference type="NCBI Taxonomy" id="51031"/>
    <lineage>
        <taxon>Eukaryota</taxon>
        <taxon>Metazoa</taxon>
        <taxon>Ecdysozoa</taxon>
        <taxon>Nematoda</taxon>
        <taxon>Chromadorea</taxon>
        <taxon>Rhabditida</taxon>
        <taxon>Rhabditina</taxon>
        <taxon>Rhabditomorpha</taxon>
        <taxon>Strongyloidea</taxon>
        <taxon>Ancylostomatidae</taxon>
        <taxon>Bunostominae</taxon>
        <taxon>Necator</taxon>
    </lineage>
</organism>
<accession>A0ABR1CTF4</accession>
<proteinExistence type="predicted"/>
<protein>
    <submittedName>
        <fullName evidence="1">Uncharacterized protein</fullName>
    </submittedName>
</protein>
<evidence type="ECO:0000313" key="1">
    <source>
        <dbReference type="EMBL" id="KAK6741613.1"/>
    </source>
</evidence>
<dbReference type="EMBL" id="JAVFWL010000003">
    <property type="protein sequence ID" value="KAK6741613.1"/>
    <property type="molecule type" value="Genomic_DNA"/>
</dbReference>